<dbReference type="OrthoDB" id="9803687at2"/>
<accession>A0A1T4W4B0</accession>
<sequence length="349" mass="39259">MKRSLHERLAQGGVLCAEGYLFEMERRGYLQAGSFVPEVALDHPDVLANLHREFVHAGSDVIVAFTYNAHREKMRIMEKEHLLEPLNTAALRIAKDVAAEEWPETPLVAGNISNTNVFNPDDPASRDDVRTMFEEMVGWAVDAEVDYMVCETFYYHEEAVIALEEVRKSGLPCVVTLGLFAEGVLRDGLTVEESCRRLEDKGADVVGMNCFRGPETMLPHLRRIRSEINGHMAALPVPFRTTKRHPTFFNLPDPNSSADQPFLTTFPTALDPMACNRYEMARFAQNAYDMGIRYLGVCCGCSAVHIREMAHALGRNTPASSYTPDMSKQFLFGDDDRLKQHITTLRDKA</sequence>
<keyword evidence="3 4" id="KW-0862">Zinc</keyword>
<protein>
    <submittedName>
        <fullName evidence="6">Betaine-homocysteine S-methyltransferase</fullName>
    </submittedName>
</protein>
<dbReference type="PIRSF" id="PIRSF037505">
    <property type="entry name" value="Betaine_HMT"/>
    <property type="match status" value="1"/>
</dbReference>
<proteinExistence type="predicted"/>
<comment type="cofactor">
    <cofactor evidence="3">
        <name>Zn(2+)</name>
        <dbReference type="ChEBI" id="CHEBI:29105"/>
    </cofactor>
    <text evidence="3">Binds 1 zinc ion per subunit.</text>
</comment>
<dbReference type="InterPro" id="IPR017226">
    <property type="entry name" value="BHMT-like"/>
</dbReference>
<dbReference type="RefSeq" id="WP_078715855.1">
    <property type="nucleotide sequence ID" value="NZ_FUYC01000001.1"/>
</dbReference>
<dbReference type="SUPFAM" id="SSF82282">
    <property type="entry name" value="Homocysteine S-methyltransferase"/>
    <property type="match status" value="1"/>
</dbReference>
<reference evidence="6 7" key="1">
    <citation type="submission" date="2017-02" db="EMBL/GenBank/DDBJ databases">
        <authorList>
            <person name="Peterson S.W."/>
        </authorList>
    </citation>
    <scope>NUCLEOTIDE SEQUENCE [LARGE SCALE GENOMIC DNA]</scope>
    <source>
        <strain evidence="6 7">DSM 16080</strain>
    </source>
</reference>
<dbReference type="PROSITE" id="PS50970">
    <property type="entry name" value="HCY"/>
    <property type="match status" value="1"/>
</dbReference>
<dbReference type="Gene3D" id="3.20.20.330">
    <property type="entry name" value="Homocysteine-binding-like domain"/>
    <property type="match status" value="1"/>
</dbReference>
<evidence type="ECO:0000256" key="1">
    <source>
        <dbReference type="ARBA" id="ARBA00022603"/>
    </source>
</evidence>
<keyword evidence="2 4" id="KW-0808">Transferase</keyword>
<keyword evidence="7" id="KW-1185">Reference proteome</keyword>
<dbReference type="InterPro" id="IPR036589">
    <property type="entry name" value="HCY_dom_sf"/>
</dbReference>
<dbReference type="GO" id="GO:0032259">
    <property type="term" value="P:methylation"/>
    <property type="evidence" value="ECO:0007669"/>
    <property type="project" value="UniProtKB-KW"/>
</dbReference>
<evidence type="ECO:0000256" key="4">
    <source>
        <dbReference type="PROSITE-ProRule" id="PRU00333"/>
    </source>
</evidence>
<dbReference type="GO" id="GO:0008168">
    <property type="term" value="F:methyltransferase activity"/>
    <property type="evidence" value="ECO:0007669"/>
    <property type="project" value="UniProtKB-UniRule"/>
</dbReference>
<dbReference type="EMBL" id="FUYC01000001">
    <property type="protein sequence ID" value="SKA72086.1"/>
    <property type="molecule type" value="Genomic_DNA"/>
</dbReference>
<name>A0A1T4W4B0_9BACT</name>
<keyword evidence="1 4" id="KW-0489">Methyltransferase</keyword>
<feature type="binding site" evidence="3 4">
    <location>
        <position position="298"/>
    </location>
    <ligand>
        <name>Zn(2+)</name>
        <dbReference type="ChEBI" id="CHEBI:29105"/>
    </ligand>
</feature>
<gene>
    <name evidence="6" type="ORF">SAMN02745704_00279</name>
</gene>
<organism evidence="6 7">
    <name type="scientific">Paucidesulfovibrio gracilis DSM 16080</name>
    <dbReference type="NCBI Taxonomy" id="1121449"/>
    <lineage>
        <taxon>Bacteria</taxon>
        <taxon>Pseudomonadati</taxon>
        <taxon>Thermodesulfobacteriota</taxon>
        <taxon>Desulfovibrionia</taxon>
        <taxon>Desulfovibrionales</taxon>
        <taxon>Desulfovibrionaceae</taxon>
        <taxon>Paucidesulfovibrio</taxon>
    </lineage>
</organism>
<dbReference type="AlphaFoldDB" id="A0A1T4W4B0"/>
<feature type="domain" description="Hcy-binding" evidence="5">
    <location>
        <begin position="2"/>
        <end position="313"/>
    </location>
</feature>
<evidence type="ECO:0000313" key="6">
    <source>
        <dbReference type="EMBL" id="SKA72086.1"/>
    </source>
</evidence>
<evidence type="ECO:0000313" key="7">
    <source>
        <dbReference type="Proteomes" id="UP000190027"/>
    </source>
</evidence>
<dbReference type="GO" id="GO:0009086">
    <property type="term" value="P:methionine biosynthetic process"/>
    <property type="evidence" value="ECO:0007669"/>
    <property type="project" value="InterPro"/>
</dbReference>
<dbReference type="STRING" id="1121449.SAMN02745704_00279"/>
<evidence type="ECO:0000256" key="3">
    <source>
        <dbReference type="PIRSR" id="PIRSR037505-2"/>
    </source>
</evidence>
<dbReference type="Proteomes" id="UP000190027">
    <property type="component" value="Unassembled WGS sequence"/>
</dbReference>
<dbReference type="PANTHER" id="PTHR11103:SF18">
    <property type="entry name" value="SLR1189 PROTEIN"/>
    <property type="match status" value="1"/>
</dbReference>
<dbReference type="InterPro" id="IPR003726">
    <property type="entry name" value="HCY_dom"/>
</dbReference>
<keyword evidence="3 4" id="KW-0479">Metal-binding</keyword>
<feature type="binding site" evidence="3 4">
    <location>
        <position position="210"/>
    </location>
    <ligand>
        <name>Zn(2+)</name>
        <dbReference type="ChEBI" id="CHEBI:29105"/>
    </ligand>
</feature>
<evidence type="ECO:0000256" key="2">
    <source>
        <dbReference type="ARBA" id="ARBA00022679"/>
    </source>
</evidence>
<dbReference type="GO" id="GO:0008270">
    <property type="term" value="F:zinc ion binding"/>
    <property type="evidence" value="ECO:0007669"/>
    <property type="project" value="InterPro"/>
</dbReference>
<dbReference type="PANTHER" id="PTHR11103">
    <property type="entry name" value="SLR1189 PROTEIN"/>
    <property type="match status" value="1"/>
</dbReference>
<evidence type="ECO:0000259" key="5">
    <source>
        <dbReference type="PROSITE" id="PS50970"/>
    </source>
</evidence>
<feature type="binding site" evidence="3 4">
    <location>
        <position position="299"/>
    </location>
    <ligand>
        <name>Zn(2+)</name>
        <dbReference type="ChEBI" id="CHEBI:29105"/>
    </ligand>
</feature>
<dbReference type="Pfam" id="PF02574">
    <property type="entry name" value="S-methyl_trans"/>
    <property type="match status" value="1"/>
</dbReference>